<sequence length="199" mass="22017">MSGRKRDSARLKARRTTDRNCVIAASQVRAALGHLSILSMGAQRRANLEEIVQIEGVWISHGSVEAKEDGVKQGILPPAPFTLIRFSLDVPVVVELAGNVTVLLGTQSYSKTFFSQTRRGQGEKTQECMGKKKGGAWEGIWGRRRSGCTGLEEFTGCRGLVVHIWTSEMSVEGLRDFQRGTNEIKAQQPRQANVIIYRC</sequence>
<keyword evidence="2" id="KW-1185">Reference proteome</keyword>
<dbReference type="Proteomes" id="UP001283361">
    <property type="component" value="Unassembled WGS sequence"/>
</dbReference>
<reference evidence="1" key="1">
    <citation type="journal article" date="2023" name="G3 (Bethesda)">
        <title>A reference genome for the long-term kleptoplast-retaining sea slug Elysia crispata morphotype clarki.</title>
        <authorList>
            <person name="Eastman K.E."/>
            <person name="Pendleton A.L."/>
            <person name="Shaikh M.A."/>
            <person name="Suttiyut T."/>
            <person name="Ogas R."/>
            <person name="Tomko P."/>
            <person name="Gavelis G."/>
            <person name="Widhalm J.R."/>
            <person name="Wisecaver J.H."/>
        </authorList>
    </citation>
    <scope>NUCLEOTIDE SEQUENCE</scope>
    <source>
        <strain evidence="1">ECLA1</strain>
    </source>
</reference>
<accession>A0AAE1DKL0</accession>
<organism evidence="1 2">
    <name type="scientific">Elysia crispata</name>
    <name type="common">lettuce slug</name>
    <dbReference type="NCBI Taxonomy" id="231223"/>
    <lineage>
        <taxon>Eukaryota</taxon>
        <taxon>Metazoa</taxon>
        <taxon>Spiralia</taxon>
        <taxon>Lophotrochozoa</taxon>
        <taxon>Mollusca</taxon>
        <taxon>Gastropoda</taxon>
        <taxon>Heterobranchia</taxon>
        <taxon>Euthyneura</taxon>
        <taxon>Panpulmonata</taxon>
        <taxon>Sacoglossa</taxon>
        <taxon>Placobranchoidea</taxon>
        <taxon>Plakobranchidae</taxon>
        <taxon>Elysia</taxon>
    </lineage>
</organism>
<dbReference type="EMBL" id="JAWDGP010003469">
    <property type="protein sequence ID" value="KAK3774091.1"/>
    <property type="molecule type" value="Genomic_DNA"/>
</dbReference>
<gene>
    <name evidence="1" type="ORF">RRG08_030173</name>
</gene>
<comment type="caution">
    <text evidence="1">The sequence shown here is derived from an EMBL/GenBank/DDBJ whole genome shotgun (WGS) entry which is preliminary data.</text>
</comment>
<dbReference type="AlphaFoldDB" id="A0AAE1DKL0"/>
<proteinExistence type="predicted"/>
<protein>
    <submittedName>
        <fullName evidence="1">Uncharacterized protein</fullName>
    </submittedName>
</protein>
<name>A0AAE1DKL0_9GAST</name>
<evidence type="ECO:0000313" key="1">
    <source>
        <dbReference type="EMBL" id="KAK3774091.1"/>
    </source>
</evidence>
<evidence type="ECO:0000313" key="2">
    <source>
        <dbReference type="Proteomes" id="UP001283361"/>
    </source>
</evidence>